<evidence type="ECO:0000256" key="4">
    <source>
        <dbReference type="ARBA" id="ARBA00022989"/>
    </source>
</evidence>
<feature type="coiled-coil region" evidence="6">
    <location>
        <begin position="189"/>
        <end position="240"/>
    </location>
</feature>
<feature type="domain" description="CusB-like beta-barrel" evidence="9">
    <location>
        <begin position="280"/>
        <end position="375"/>
    </location>
</feature>
<evidence type="ECO:0000256" key="6">
    <source>
        <dbReference type="SAM" id="Coils"/>
    </source>
</evidence>
<evidence type="ECO:0000256" key="2">
    <source>
        <dbReference type="ARBA" id="ARBA00009477"/>
    </source>
</evidence>
<dbReference type="PANTHER" id="PTHR30386">
    <property type="entry name" value="MEMBRANE FUSION SUBUNIT OF EMRAB-TOLC MULTIDRUG EFFLUX PUMP"/>
    <property type="match status" value="1"/>
</dbReference>
<dbReference type="AlphaFoldDB" id="A0AAP2D0G5"/>
<dbReference type="PRINTS" id="PR01490">
    <property type="entry name" value="RTXTOXIND"/>
</dbReference>
<dbReference type="InterPro" id="IPR050739">
    <property type="entry name" value="MFP"/>
</dbReference>
<comment type="subcellular location">
    <subcellularLocation>
        <location evidence="1">Membrane</location>
        <topology evidence="1">Single-pass membrane protein</topology>
    </subcellularLocation>
</comment>
<dbReference type="GO" id="GO:1990195">
    <property type="term" value="C:macrolide transmembrane transporter complex"/>
    <property type="evidence" value="ECO:0007669"/>
    <property type="project" value="InterPro"/>
</dbReference>
<dbReference type="GO" id="GO:1990961">
    <property type="term" value="P:xenobiotic detoxification by transmembrane export across the plasma membrane"/>
    <property type="evidence" value="ECO:0007669"/>
    <property type="project" value="InterPro"/>
</dbReference>
<dbReference type="PANTHER" id="PTHR30386:SF26">
    <property type="entry name" value="TRANSPORT PROTEIN COMB"/>
    <property type="match status" value="1"/>
</dbReference>
<dbReference type="Gene3D" id="6.10.140.1990">
    <property type="match status" value="1"/>
</dbReference>
<reference evidence="10 11" key="1">
    <citation type="submission" date="2018-05" db="EMBL/GenBank/DDBJ databases">
        <title>Genomic diversity of pathogens causing Blackleg of Potato in Pakistan.</title>
        <authorList>
            <person name="Sarfraz S."/>
            <person name="Riaz K."/>
            <person name="Oulghazi S."/>
            <person name="Cigna J."/>
            <person name="Sahi S.T."/>
            <person name="Khan S.H."/>
            <person name="Hameed A."/>
            <person name="Faure D."/>
        </authorList>
    </citation>
    <scope>NUCLEOTIDE SEQUENCE [LARGE SCALE GENOMIC DNA]</scope>
    <source>
        <strain evidence="10 11">SS70</strain>
    </source>
</reference>
<dbReference type="GO" id="GO:0019898">
    <property type="term" value="C:extrinsic component of membrane"/>
    <property type="evidence" value="ECO:0007669"/>
    <property type="project" value="InterPro"/>
</dbReference>
<dbReference type="Pfam" id="PF25954">
    <property type="entry name" value="Beta-barrel_RND_2"/>
    <property type="match status" value="1"/>
</dbReference>
<keyword evidence="6" id="KW-0175">Coiled coil</keyword>
<gene>
    <name evidence="10" type="ORF">DF213_04870</name>
</gene>
<dbReference type="Proteomes" id="UP000245055">
    <property type="component" value="Unassembled WGS sequence"/>
</dbReference>
<sequence>MNIHASKLTGFRRLSQRQRTFLLAGAALLLLAMLALAYWFHQRLTHIGETDARVMGEVISLASRESGWVTARPVIDGDAIRRDQLLAQIDDRDARLRLAEQEGNLAAADAQISYSQTQRQVTDLTTQASLDEARAKLASSESAVNNAGYQLSLAQNNFQRDDQLLKSNLTARKTWDESHTTLLQRQSELREAEAQRHAQQAALNNAVAQRNTLQVLDRQIEMQRQQRIALQALVDQLKQEIADRALRSPVDGVVDRTIVNVGSYVQAGQWIMLVHDPRHLWVEANIKETAIGRVRVGQNVDIQLDAYPGKHFSGHVVRVGDAATNQFALLPSPNPSGNFTKITQRVPVRIALDNPDNDNPDNSLKPGLMAEVSINVADFSINVAD</sequence>
<dbReference type="InterPro" id="IPR058792">
    <property type="entry name" value="Beta-barrel_RND_2"/>
</dbReference>
<dbReference type="RefSeq" id="WP_024104691.1">
    <property type="nucleotide sequence ID" value="NZ_CP031560.1"/>
</dbReference>
<evidence type="ECO:0000256" key="3">
    <source>
        <dbReference type="ARBA" id="ARBA00022692"/>
    </source>
</evidence>
<protein>
    <submittedName>
        <fullName evidence="10">HlyD family secretion protein</fullName>
    </submittedName>
</protein>
<comment type="caution">
    <text evidence="10">The sequence shown here is derived from an EMBL/GenBank/DDBJ whole genome shotgun (WGS) entry which is preliminary data.</text>
</comment>
<evidence type="ECO:0000313" key="10">
    <source>
        <dbReference type="EMBL" id="PWD74594.1"/>
    </source>
</evidence>
<dbReference type="SUPFAM" id="SSF111369">
    <property type="entry name" value="HlyD-like secretion proteins"/>
    <property type="match status" value="2"/>
</dbReference>
<evidence type="ECO:0000259" key="8">
    <source>
        <dbReference type="Pfam" id="PF25917"/>
    </source>
</evidence>
<keyword evidence="3 7" id="KW-0812">Transmembrane</keyword>
<dbReference type="Gene3D" id="2.40.50.100">
    <property type="match status" value="1"/>
</dbReference>
<name>A0AAP2D0G5_9GAMM</name>
<comment type="similarity">
    <text evidence="2">Belongs to the membrane fusion protein (MFP) (TC 8.A.1) family.</text>
</comment>
<evidence type="ECO:0000256" key="5">
    <source>
        <dbReference type="ARBA" id="ARBA00023136"/>
    </source>
</evidence>
<feature type="domain" description="Multidrug resistance protein MdtA-like barrel-sandwich hybrid" evidence="8">
    <location>
        <begin position="58"/>
        <end position="272"/>
    </location>
</feature>
<dbReference type="Pfam" id="PF25917">
    <property type="entry name" value="BSH_RND"/>
    <property type="match status" value="1"/>
</dbReference>
<proteinExistence type="inferred from homology"/>
<organism evidence="10 11">
    <name type="scientific">Dickeya dianthicola</name>
    <dbReference type="NCBI Taxonomy" id="204039"/>
    <lineage>
        <taxon>Bacteria</taxon>
        <taxon>Pseudomonadati</taxon>
        <taxon>Pseudomonadota</taxon>
        <taxon>Gammaproteobacteria</taxon>
        <taxon>Enterobacterales</taxon>
        <taxon>Pectobacteriaceae</taxon>
        <taxon>Dickeya</taxon>
    </lineage>
</organism>
<accession>A0AAP2D0G5</accession>
<evidence type="ECO:0000256" key="7">
    <source>
        <dbReference type="SAM" id="Phobius"/>
    </source>
</evidence>
<keyword evidence="4 7" id="KW-1133">Transmembrane helix</keyword>
<dbReference type="GeneID" id="49320659"/>
<evidence type="ECO:0000313" key="11">
    <source>
        <dbReference type="Proteomes" id="UP000245055"/>
    </source>
</evidence>
<dbReference type="EMBL" id="QESZ01000008">
    <property type="protein sequence ID" value="PWD74594.1"/>
    <property type="molecule type" value="Genomic_DNA"/>
</dbReference>
<evidence type="ECO:0000256" key="1">
    <source>
        <dbReference type="ARBA" id="ARBA00004167"/>
    </source>
</evidence>
<dbReference type="InterPro" id="IPR058625">
    <property type="entry name" value="MdtA-like_BSH"/>
</dbReference>
<feature type="transmembrane region" description="Helical" evidence="7">
    <location>
        <begin position="21"/>
        <end position="40"/>
    </location>
</feature>
<keyword evidence="5 7" id="KW-0472">Membrane</keyword>
<dbReference type="Gene3D" id="2.40.30.170">
    <property type="match status" value="1"/>
</dbReference>
<evidence type="ECO:0000259" key="9">
    <source>
        <dbReference type="Pfam" id="PF25954"/>
    </source>
</evidence>
<dbReference type="InterPro" id="IPR030190">
    <property type="entry name" value="MacA_alpha-hairpin_sf"/>
</dbReference>
<dbReference type="Gene3D" id="1.10.287.470">
    <property type="entry name" value="Helix hairpin bin"/>
    <property type="match status" value="1"/>
</dbReference>